<dbReference type="SUPFAM" id="SSF52540">
    <property type="entry name" value="P-loop containing nucleoside triphosphate hydrolases"/>
    <property type="match status" value="1"/>
</dbReference>
<evidence type="ECO:0000256" key="7">
    <source>
        <dbReference type="SAM" id="MobiDB-lite"/>
    </source>
</evidence>
<feature type="region of interest" description="Disordered" evidence="7">
    <location>
        <begin position="518"/>
        <end position="680"/>
    </location>
</feature>
<dbReference type="PIRSF" id="PIRSF038919">
    <property type="entry name" value="NOG1"/>
    <property type="match status" value="1"/>
</dbReference>
<comment type="similarity">
    <text evidence="6">Belongs to the TRAFAC class OBG-HflX-like GTPase superfamily. OBG GTPase family. NOG subfamily.</text>
</comment>
<dbReference type="Pfam" id="PF06858">
    <property type="entry name" value="NOG1"/>
    <property type="match status" value="1"/>
</dbReference>
<dbReference type="InterPro" id="IPR012973">
    <property type="entry name" value="NOG_C"/>
</dbReference>
<keyword evidence="5 6" id="KW-0539">Nucleus</keyword>
<dbReference type="CDD" id="cd01897">
    <property type="entry name" value="NOG"/>
    <property type="match status" value="1"/>
</dbReference>
<evidence type="ECO:0000313" key="10">
    <source>
        <dbReference type="Proteomes" id="UP000091857"/>
    </source>
</evidence>
<dbReference type="PROSITE" id="PS51710">
    <property type="entry name" value="G_OBG"/>
    <property type="match status" value="1"/>
</dbReference>
<keyword evidence="4" id="KW-0342">GTP-binding</keyword>
<evidence type="ECO:0000256" key="5">
    <source>
        <dbReference type="ARBA" id="ARBA00023242"/>
    </source>
</evidence>
<dbReference type="GO" id="GO:0042273">
    <property type="term" value="P:ribosomal large subunit biogenesis"/>
    <property type="evidence" value="ECO:0000318"/>
    <property type="project" value="GO_Central"/>
</dbReference>
<dbReference type="GO" id="GO:0003924">
    <property type="term" value="F:GTPase activity"/>
    <property type="evidence" value="ECO:0000318"/>
    <property type="project" value="GO_Central"/>
</dbReference>
<evidence type="ECO:0000313" key="9">
    <source>
        <dbReference type="EMBL" id="OAY30084.1"/>
    </source>
</evidence>
<dbReference type="OrthoDB" id="415015at2759"/>
<feature type="region of interest" description="Disordered" evidence="7">
    <location>
        <begin position="404"/>
        <end position="426"/>
    </location>
</feature>
<dbReference type="InterPro" id="IPR027417">
    <property type="entry name" value="P-loop_NTPase"/>
</dbReference>
<accession>A0A2C9UJB8</accession>
<feature type="compositionally biased region" description="Basic residues" evidence="7">
    <location>
        <begin position="663"/>
        <end position="680"/>
    </location>
</feature>
<feature type="compositionally biased region" description="Basic and acidic residues" evidence="7">
    <location>
        <begin position="533"/>
        <end position="547"/>
    </location>
</feature>
<evidence type="ECO:0000256" key="4">
    <source>
        <dbReference type="ARBA" id="ARBA00023134"/>
    </source>
</evidence>
<dbReference type="GO" id="GO:0003723">
    <property type="term" value="F:RNA binding"/>
    <property type="evidence" value="ECO:0000318"/>
    <property type="project" value="GO_Central"/>
</dbReference>
<proteinExistence type="inferred from homology"/>
<evidence type="ECO:0000256" key="2">
    <source>
        <dbReference type="ARBA" id="ARBA00022517"/>
    </source>
</evidence>
<dbReference type="InterPro" id="IPR010674">
    <property type="entry name" value="NOG1_Rossman_fold_dom"/>
</dbReference>
<feature type="compositionally biased region" description="Basic and acidic residues" evidence="7">
    <location>
        <begin position="408"/>
        <end position="417"/>
    </location>
</feature>
<dbReference type="Gene3D" id="3.40.50.300">
    <property type="entry name" value="P-loop containing nucleotide triphosphate hydrolases"/>
    <property type="match status" value="1"/>
</dbReference>
<evidence type="ECO:0000259" key="8">
    <source>
        <dbReference type="PROSITE" id="PS51710"/>
    </source>
</evidence>
<sequence length="680" mass="77605">MVQYNFKKITVVPSGKDFIDIILSRTQRQTPTVVHKGYAISRLRQFYMRKVKYTQQNFSEKLSTIIEEFPRLDDIHPFYGDLLHVLYNKDHYKLALGQVNTAKNLISRISKDYVKLLKYGDSLYRCKSLKVAALGRMCTVIKRIGPSLAYLEQIRQHMARLPSIDPNTRTILICGYPNVGKSSFINKITRADVDVQPYAFTTKSLFVGHTDYKYLRYQVIDTPGILDRPFEDRNIIEMCSITALAHLRAAVLFFLDISGSCGYSIAQQAALFHSIKSLFMNKPLIIVCNKTDLQPLEGISEEDMKLIMEMKAEALKTVIGQGGEPTNDEGVLLTMSTLTEEGVIAVKNAACERLLDQRVELKMKSKKINDCLNRFHVAIPKPRDQKERPPCIPQAVLEAKAKQAAQAAEKEKRKTEKDLEDENGGAGVYSASLRKNYILANEEWKEDILPEILDGHNVYDFIDPDILQRLEELETEEGIRQAEEENEDFSMDGEELTPEEQAALAEIRRKKSLLIQEHRMKKSTAESRSIVPRKFDKDRKFTTERMGRQLSALGLDPSHAINRARSRSLSRRGRKRERSLDRGDNDAGDAMDMDVDQQNKKLRMRSRSRSRSKSRPPSEVVPGEGFKDSTQKVKALKLAKKSVKKRNKDARRGEADRVIPSLKPKHLFSGKRSIGKTQRR</sequence>
<keyword evidence="10" id="KW-1185">Reference proteome</keyword>
<dbReference type="Gramene" id="Manes.14G002300.2.v8.1">
    <property type="protein sequence ID" value="Manes.14G002300.2.v8.1.CDS.1"/>
    <property type="gene ID" value="Manes.14G002300.v8.1"/>
</dbReference>
<dbReference type="InterPro" id="IPR006073">
    <property type="entry name" value="GTP-bd"/>
</dbReference>
<dbReference type="GO" id="GO:0005525">
    <property type="term" value="F:GTP binding"/>
    <property type="evidence" value="ECO:0007669"/>
    <property type="project" value="UniProtKB-KW"/>
</dbReference>
<comment type="subcellular location">
    <subcellularLocation>
        <location evidence="1 6">Nucleus</location>
        <location evidence="1 6">Nucleolus</location>
    </subcellularLocation>
</comment>
<feature type="domain" description="OBG-type G" evidence="8">
    <location>
        <begin position="169"/>
        <end position="355"/>
    </location>
</feature>
<feature type="compositionally biased region" description="Acidic residues" evidence="7">
    <location>
        <begin position="586"/>
        <end position="595"/>
    </location>
</feature>
<evidence type="ECO:0000256" key="6">
    <source>
        <dbReference type="PIRNR" id="PIRNR038919"/>
    </source>
</evidence>
<dbReference type="Pfam" id="PF17835">
    <property type="entry name" value="NOG1_N"/>
    <property type="match status" value="1"/>
</dbReference>
<comment type="caution">
    <text evidence="9">The sequence shown here is derived from an EMBL/GenBank/DDBJ whole genome shotgun (WGS) entry which is preliminary data.</text>
</comment>
<name>A0A2C9UJB8_MANES</name>
<dbReference type="FunFam" id="1.20.120.1190:FF:000001">
    <property type="entry name" value="Nucleolar GTP-binding protein 1"/>
    <property type="match status" value="1"/>
</dbReference>
<feature type="compositionally biased region" description="Basic residues" evidence="7">
    <location>
        <begin position="600"/>
        <end position="614"/>
    </location>
</feature>
<dbReference type="GO" id="GO:0005730">
    <property type="term" value="C:nucleolus"/>
    <property type="evidence" value="ECO:0000318"/>
    <property type="project" value="GO_Central"/>
</dbReference>
<comment type="function">
    <text evidence="6">Involved in the biogenesis of the 60S ribosomal subunit.</text>
</comment>
<organism evidence="9 10">
    <name type="scientific">Manihot esculenta</name>
    <name type="common">Cassava</name>
    <name type="synonym">Jatropha manihot</name>
    <dbReference type="NCBI Taxonomy" id="3983"/>
    <lineage>
        <taxon>Eukaryota</taxon>
        <taxon>Viridiplantae</taxon>
        <taxon>Streptophyta</taxon>
        <taxon>Embryophyta</taxon>
        <taxon>Tracheophyta</taxon>
        <taxon>Spermatophyta</taxon>
        <taxon>Magnoliopsida</taxon>
        <taxon>eudicotyledons</taxon>
        <taxon>Gunneridae</taxon>
        <taxon>Pentapetalae</taxon>
        <taxon>rosids</taxon>
        <taxon>fabids</taxon>
        <taxon>Malpighiales</taxon>
        <taxon>Euphorbiaceae</taxon>
        <taxon>Crotonoideae</taxon>
        <taxon>Manihoteae</taxon>
        <taxon>Manihot</taxon>
    </lineage>
</organism>
<dbReference type="InterPro" id="IPR031167">
    <property type="entry name" value="G_OBG"/>
</dbReference>
<reference evidence="10" key="1">
    <citation type="journal article" date="2016" name="Nat. Biotechnol.">
        <title>Sequencing wild and cultivated cassava and related species reveals extensive interspecific hybridization and genetic diversity.</title>
        <authorList>
            <person name="Bredeson J.V."/>
            <person name="Lyons J.B."/>
            <person name="Prochnik S.E."/>
            <person name="Wu G.A."/>
            <person name="Ha C.M."/>
            <person name="Edsinger-Gonzales E."/>
            <person name="Grimwood J."/>
            <person name="Schmutz J."/>
            <person name="Rabbi I.Y."/>
            <person name="Egesi C."/>
            <person name="Nauluvula P."/>
            <person name="Lebot V."/>
            <person name="Ndunguru J."/>
            <person name="Mkamilo G."/>
            <person name="Bart R.S."/>
            <person name="Setter T.L."/>
            <person name="Gleadow R.M."/>
            <person name="Kulakow P."/>
            <person name="Ferguson M.E."/>
            <person name="Rounsley S."/>
            <person name="Rokhsar D.S."/>
        </authorList>
    </citation>
    <scope>NUCLEOTIDE SEQUENCE [LARGE SCALE GENOMIC DNA]</scope>
    <source>
        <strain evidence="10">cv. AM560-2</strain>
    </source>
</reference>
<dbReference type="Pfam" id="PF08155">
    <property type="entry name" value="NOGCT"/>
    <property type="match status" value="1"/>
</dbReference>
<keyword evidence="2 6" id="KW-0690">Ribosome biogenesis</keyword>
<dbReference type="PRINTS" id="PR00326">
    <property type="entry name" value="GTP1OBG"/>
</dbReference>
<dbReference type="PANTHER" id="PTHR45759">
    <property type="entry name" value="NUCLEOLAR GTP-BINDING PROTEIN 1"/>
    <property type="match status" value="1"/>
</dbReference>
<protein>
    <recommendedName>
        <fullName evidence="6">Nucleolar GTP-binding protein 1</fullName>
    </recommendedName>
</protein>
<dbReference type="InterPro" id="IPR024926">
    <property type="entry name" value="NOG1"/>
</dbReference>
<keyword evidence="3" id="KW-0547">Nucleotide-binding</keyword>
<evidence type="ECO:0000256" key="3">
    <source>
        <dbReference type="ARBA" id="ARBA00022741"/>
    </source>
</evidence>
<evidence type="ECO:0000256" key="1">
    <source>
        <dbReference type="ARBA" id="ARBA00004604"/>
    </source>
</evidence>
<dbReference type="EMBL" id="CM004400">
    <property type="protein sequence ID" value="OAY30084.1"/>
    <property type="molecule type" value="Genomic_DNA"/>
</dbReference>
<dbReference type="FunFam" id="3.40.50.300:FF:000496">
    <property type="entry name" value="Nucleolar GTP-binding protein 1"/>
    <property type="match status" value="1"/>
</dbReference>
<dbReference type="Gramene" id="Manes.14G002300.1.v8.1">
    <property type="protein sequence ID" value="Manes.14G002300.1.v8.1.CDS.1"/>
    <property type="gene ID" value="Manes.14G002300.v8.1"/>
</dbReference>
<dbReference type="STRING" id="3983.A0A2C9UJB8"/>
<feature type="compositionally biased region" description="Basic residues" evidence="7">
    <location>
        <begin position="562"/>
        <end position="577"/>
    </location>
</feature>
<dbReference type="AlphaFoldDB" id="A0A2C9UJB8"/>
<dbReference type="Gene3D" id="1.20.120.1190">
    <property type="match status" value="1"/>
</dbReference>
<dbReference type="Proteomes" id="UP000091857">
    <property type="component" value="Chromosome 14"/>
</dbReference>
<dbReference type="InterPro" id="IPR041623">
    <property type="entry name" value="NOG1_N"/>
</dbReference>
<feature type="compositionally biased region" description="Basic residues" evidence="7">
    <location>
        <begin position="634"/>
        <end position="649"/>
    </location>
</feature>
<gene>
    <name evidence="9" type="ORF">MANES_14G002300v8</name>
</gene>
<dbReference type="OMA" id="ILEHDEW"/>